<evidence type="ECO:0000313" key="3">
    <source>
        <dbReference type="Proteomes" id="UP000565468"/>
    </source>
</evidence>
<reference evidence="2 3" key="1">
    <citation type="submission" date="2020-04" db="EMBL/GenBank/DDBJ databases">
        <title>Paenibacillus algicola sp. nov., a novel marine bacterium producing alginate lyase.</title>
        <authorList>
            <person name="Huang H."/>
        </authorList>
    </citation>
    <scope>NUCLEOTIDE SEQUENCE [LARGE SCALE GENOMIC DNA]</scope>
    <source>
        <strain evidence="2 3">L7-75</strain>
    </source>
</reference>
<feature type="transmembrane region" description="Helical" evidence="1">
    <location>
        <begin position="6"/>
        <end position="22"/>
    </location>
</feature>
<protein>
    <submittedName>
        <fullName evidence="2">Uncharacterized protein</fullName>
    </submittedName>
</protein>
<dbReference type="EMBL" id="JABBPN010000001">
    <property type="protein sequence ID" value="NMO94407.1"/>
    <property type="molecule type" value="Genomic_DNA"/>
</dbReference>
<accession>A0A848M0P6</accession>
<keyword evidence="1" id="KW-1133">Transmembrane helix</keyword>
<sequence>MDLLLWMTVGFILLGFIVLISMKKGMERKLAFITASTEGEESSTRAKSIIRWIAGATAWGVASMFLVVWCFHHYLG</sequence>
<comment type="caution">
    <text evidence="2">The sequence shown here is derived from an EMBL/GenBank/DDBJ whole genome shotgun (WGS) entry which is preliminary data.</text>
</comment>
<proteinExistence type="predicted"/>
<keyword evidence="3" id="KW-1185">Reference proteome</keyword>
<organism evidence="2 3">
    <name type="scientific">Paenibacillus lemnae</name>
    <dbReference type="NCBI Taxonomy" id="1330551"/>
    <lineage>
        <taxon>Bacteria</taxon>
        <taxon>Bacillati</taxon>
        <taxon>Bacillota</taxon>
        <taxon>Bacilli</taxon>
        <taxon>Bacillales</taxon>
        <taxon>Paenibacillaceae</taxon>
        <taxon>Paenibacillus</taxon>
    </lineage>
</organism>
<name>A0A848M0P6_PAELE</name>
<feature type="transmembrane region" description="Helical" evidence="1">
    <location>
        <begin position="52"/>
        <end position="75"/>
    </location>
</feature>
<gene>
    <name evidence="2" type="ORF">HII30_01230</name>
</gene>
<evidence type="ECO:0000256" key="1">
    <source>
        <dbReference type="SAM" id="Phobius"/>
    </source>
</evidence>
<keyword evidence="1" id="KW-0812">Transmembrane</keyword>
<dbReference type="RefSeq" id="WP_169503100.1">
    <property type="nucleotide sequence ID" value="NZ_JABBPN010000001.1"/>
</dbReference>
<keyword evidence="1" id="KW-0472">Membrane</keyword>
<dbReference type="AlphaFoldDB" id="A0A848M0P6"/>
<dbReference type="Proteomes" id="UP000565468">
    <property type="component" value="Unassembled WGS sequence"/>
</dbReference>
<evidence type="ECO:0000313" key="2">
    <source>
        <dbReference type="EMBL" id="NMO94407.1"/>
    </source>
</evidence>